<evidence type="ECO:0000259" key="1">
    <source>
        <dbReference type="Pfam" id="PF00501"/>
    </source>
</evidence>
<dbReference type="EMBL" id="KX230849">
    <property type="protein sequence ID" value="ANH11404.1"/>
    <property type="molecule type" value="Genomic_DNA"/>
</dbReference>
<feature type="domain" description="AMP-dependent synthetase/ligase" evidence="1">
    <location>
        <begin position="20"/>
        <end position="369"/>
    </location>
</feature>
<dbReference type="SUPFAM" id="SSF56801">
    <property type="entry name" value="Acetyl-CoA synthetase-like"/>
    <property type="match status" value="1"/>
</dbReference>
<dbReference type="InterPro" id="IPR045851">
    <property type="entry name" value="AMP-bd_C_sf"/>
</dbReference>
<dbReference type="InterPro" id="IPR000873">
    <property type="entry name" value="AMP-dep_synth/lig_dom"/>
</dbReference>
<evidence type="ECO:0000313" key="2">
    <source>
        <dbReference type="EMBL" id="ANH11404.1"/>
    </source>
</evidence>
<accession>A0A173G4M7</accession>
<sequence length="508" mass="53879">MDDTMDAVLPGRFLRGLALSPDRPAVRAGKAALTYRELHERALALAGSLLSGLPERPQAIGVLAGKGLSAYPAVLAGLYTGITTVPLQPAFPALRTRQMIEASGVGALIADDDALPALTALREAGTDLPVLFRPGGQPMPAVPYDPAAALASPRPVRASDVAYVLFTSGSTGRPKGVPVTHANTAHYFGLLDERYDFGPGDVFSQNFDLNFDCGMFDLFCAWGAGATLTVPPPQAFRDMPAFAAAEGLTVWFSTPSAIALIRRTGGLRPGAMPSLRWSFFAGEALNCQDAEDWQAAAPGAFVENLYGPTELTITVSAHRWSAGRGLHGVVPIGAVHAGHGVLLLGPDGAERTDEGELCIAGPQLTPGYLDPSDDTGRFFHRDGRRWYRTGDRVRRADDGELLYLGRQDSQVQVHGVRVELAEVDAAVRTCAGVEDAVTVAVAAGHTCELVVFYTGSAVPQVQLARELRSVLPLAIVPKKYVHLAAFPLNPNRKIDRKKLALRAAPAAG</sequence>
<proteinExistence type="predicted"/>
<reference evidence="2" key="1">
    <citation type="submission" date="2016-05" db="EMBL/GenBank/DDBJ databases">
        <title>Streptomyces sp. SD85 biosynthetic gene cluster for sceliphrolactam.</title>
        <authorList>
            <person name="Low Z.J."/>
            <person name="Pang L.M."/>
            <person name="Cheang Q.W."/>
            <person name="Liang Z.-X."/>
        </authorList>
    </citation>
    <scope>NUCLEOTIDE SEQUENCE</scope>
    <source>
        <strain evidence="2">SD85</strain>
    </source>
</reference>
<dbReference type="Gene3D" id="3.40.50.12780">
    <property type="entry name" value="N-terminal domain of ligase-like"/>
    <property type="match status" value="1"/>
</dbReference>
<dbReference type="GO" id="GO:0043041">
    <property type="term" value="P:amino acid activation for nonribosomal peptide biosynthetic process"/>
    <property type="evidence" value="ECO:0007669"/>
    <property type="project" value="TreeGrafter"/>
</dbReference>
<dbReference type="PROSITE" id="PS00455">
    <property type="entry name" value="AMP_BINDING"/>
    <property type="match status" value="1"/>
</dbReference>
<dbReference type="InterPro" id="IPR042099">
    <property type="entry name" value="ANL_N_sf"/>
</dbReference>
<dbReference type="GO" id="GO:0044550">
    <property type="term" value="P:secondary metabolite biosynthetic process"/>
    <property type="evidence" value="ECO:0007669"/>
    <property type="project" value="TreeGrafter"/>
</dbReference>
<organism evidence="2">
    <name type="scientific">Streptomyces sp. SD85</name>
    <dbReference type="NCBI Taxonomy" id="1849710"/>
    <lineage>
        <taxon>Bacteria</taxon>
        <taxon>Bacillati</taxon>
        <taxon>Actinomycetota</taxon>
        <taxon>Actinomycetes</taxon>
        <taxon>Kitasatosporales</taxon>
        <taxon>Streptomycetaceae</taxon>
        <taxon>Streptomyces</taxon>
    </lineage>
</organism>
<dbReference type="Gene3D" id="3.30.300.30">
    <property type="match status" value="1"/>
</dbReference>
<dbReference type="GO" id="GO:0005737">
    <property type="term" value="C:cytoplasm"/>
    <property type="evidence" value="ECO:0007669"/>
    <property type="project" value="TreeGrafter"/>
</dbReference>
<dbReference type="AlphaFoldDB" id="A0A173G4M7"/>
<name>A0A173G4M7_9ACTN</name>
<dbReference type="Pfam" id="PF00501">
    <property type="entry name" value="AMP-binding"/>
    <property type="match status" value="1"/>
</dbReference>
<dbReference type="InterPro" id="IPR020845">
    <property type="entry name" value="AMP-binding_CS"/>
</dbReference>
<dbReference type="PANTHER" id="PTHR45527:SF1">
    <property type="entry name" value="FATTY ACID SYNTHASE"/>
    <property type="match status" value="1"/>
</dbReference>
<protein>
    <submittedName>
        <fullName evidence="2">SceI</fullName>
    </submittedName>
</protein>
<dbReference type="GO" id="GO:0031177">
    <property type="term" value="F:phosphopantetheine binding"/>
    <property type="evidence" value="ECO:0007669"/>
    <property type="project" value="TreeGrafter"/>
</dbReference>
<dbReference type="PANTHER" id="PTHR45527">
    <property type="entry name" value="NONRIBOSOMAL PEPTIDE SYNTHETASE"/>
    <property type="match status" value="1"/>
</dbReference>